<keyword evidence="4" id="KW-1185">Reference proteome</keyword>
<protein>
    <submittedName>
        <fullName evidence="3">Acyltransferase</fullName>
    </submittedName>
</protein>
<dbReference type="PANTHER" id="PTHR23028">
    <property type="entry name" value="ACETYLTRANSFERASE"/>
    <property type="match status" value="1"/>
</dbReference>
<evidence type="ECO:0000259" key="2">
    <source>
        <dbReference type="Pfam" id="PF01757"/>
    </source>
</evidence>
<evidence type="ECO:0000256" key="1">
    <source>
        <dbReference type="SAM" id="Phobius"/>
    </source>
</evidence>
<keyword evidence="3" id="KW-0808">Transferase</keyword>
<reference evidence="3" key="1">
    <citation type="submission" date="2022-10" db="EMBL/GenBank/DDBJ databases">
        <title>Chitiniphilus purpureus sp. nov., a novel chitin-degrading bacterium isolated from crawfish pond sediment.</title>
        <authorList>
            <person name="Li K."/>
        </authorList>
    </citation>
    <scope>NUCLEOTIDE SEQUENCE</scope>
    <source>
        <strain evidence="3">CD1</strain>
    </source>
</reference>
<keyword evidence="1" id="KW-0812">Transmembrane</keyword>
<keyword evidence="3" id="KW-0012">Acyltransferase</keyword>
<dbReference type="InterPro" id="IPR002656">
    <property type="entry name" value="Acyl_transf_3_dom"/>
</dbReference>
<feature type="transmembrane region" description="Helical" evidence="1">
    <location>
        <begin position="178"/>
        <end position="199"/>
    </location>
</feature>
<feature type="transmembrane region" description="Helical" evidence="1">
    <location>
        <begin position="5"/>
        <end position="23"/>
    </location>
</feature>
<organism evidence="3 4">
    <name type="scientific">Chitiniphilus purpureus</name>
    <dbReference type="NCBI Taxonomy" id="2981137"/>
    <lineage>
        <taxon>Bacteria</taxon>
        <taxon>Pseudomonadati</taxon>
        <taxon>Pseudomonadota</taxon>
        <taxon>Betaproteobacteria</taxon>
        <taxon>Neisseriales</taxon>
        <taxon>Chitinibacteraceae</taxon>
        <taxon>Chitiniphilus</taxon>
    </lineage>
</organism>
<keyword evidence="1" id="KW-1133">Transmembrane helix</keyword>
<dbReference type="Proteomes" id="UP001061302">
    <property type="component" value="Chromosome"/>
</dbReference>
<dbReference type="PANTHER" id="PTHR23028:SF131">
    <property type="entry name" value="BLR2367 PROTEIN"/>
    <property type="match status" value="1"/>
</dbReference>
<feature type="transmembrane region" description="Helical" evidence="1">
    <location>
        <begin position="68"/>
        <end position="87"/>
    </location>
</feature>
<sequence length="352" mass="39534">MQRRFFSALEGMRGIVAIAIIFFHTTFHWPGYLGVEFFMMLSGFVMAHTCLDRPDRPEGGLFVLQRLARLYPLHLAALLLFIATYLLRYGHWPDYSDGTLFTLIQQLLLLHNVGFNPQGLTWNYPAWSVSVELWVNLIVFFVVPLRVRSVHLLLLALAGYLVIYNLSRQLDVHHGLYWSWLAAGMVRGLAGFLLGWFAYRASRRLAALGGGMLSWSLAELLPLLALLPILVIPVRNSPFDFVAVILMLAMMLALAQERGVLSRLLAIPPLQYLGRISYSIYLVHIPVQNVLYGQDIDIPHLGMLPYMTLFAVCVVALASLTHHAVELPARRWFKAWQARSAQAAAPGATVGA</sequence>
<dbReference type="EMBL" id="CP106753">
    <property type="protein sequence ID" value="UXY15739.1"/>
    <property type="molecule type" value="Genomic_DNA"/>
</dbReference>
<name>A0ABY6DN01_9NEIS</name>
<evidence type="ECO:0000313" key="4">
    <source>
        <dbReference type="Proteomes" id="UP001061302"/>
    </source>
</evidence>
<dbReference type="InterPro" id="IPR050879">
    <property type="entry name" value="Acyltransferase_3"/>
</dbReference>
<feature type="transmembrane region" description="Helical" evidence="1">
    <location>
        <begin position="238"/>
        <end position="255"/>
    </location>
</feature>
<feature type="transmembrane region" description="Helical" evidence="1">
    <location>
        <begin position="150"/>
        <end position="166"/>
    </location>
</feature>
<evidence type="ECO:0000313" key="3">
    <source>
        <dbReference type="EMBL" id="UXY15739.1"/>
    </source>
</evidence>
<dbReference type="GO" id="GO:0016746">
    <property type="term" value="F:acyltransferase activity"/>
    <property type="evidence" value="ECO:0007669"/>
    <property type="project" value="UniProtKB-KW"/>
</dbReference>
<dbReference type="RefSeq" id="WP_263125174.1">
    <property type="nucleotide sequence ID" value="NZ_CP106753.1"/>
</dbReference>
<proteinExistence type="predicted"/>
<gene>
    <name evidence="3" type="ORF">N8I74_01615</name>
</gene>
<feature type="transmembrane region" description="Helical" evidence="1">
    <location>
        <begin position="211"/>
        <end position="232"/>
    </location>
</feature>
<keyword evidence="1" id="KW-0472">Membrane</keyword>
<dbReference type="Pfam" id="PF01757">
    <property type="entry name" value="Acyl_transf_3"/>
    <property type="match status" value="1"/>
</dbReference>
<feature type="transmembrane region" description="Helical" evidence="1">
    <location>
        <begin position="304"/>
        <end position="325"/>
    </location>
</feature>
<accession>A0ABY6DN01</accession>
<feature type="transmembrane region" description="Helical" evidence="1">
    <location>
        <begin position="124"/>
        <end position="143"/>
    </location>
</feature>
<feature type="domain" description="Acyltransferase 3" evidence="2">
    <location>
        <begin position="8"/>
        <end position="320"/>
    </location>
</feature>
<feature type="transmembrane region" description="Helical" evidence="1">
    <location>
        <begin position="29"/>
        <end position="47"/>
    </location>
</feature>